<dbReference type="InterPro" id="IPR020472">
    <property type="entry name" value="WD40_PAC1"/>
</dbReference>
<dbReference type="Pfam" id="PF00400">
    <property type="entry name" value="WD40"/>
    <property type="match status" value="5"/>
</dbReference>
<proteinExistence type="predicted"/>
<dbReference type="PROSITE" id="PS50294">
    <property type="entry name" value="WD_REPEATS_REGION"/>
    <property type="match status" value="3"/>
</dbReference>
<keyword evidence="2" id="KW-0677">Repeat</keyword>
<dbReference type="SUPFAM" id="SSF50978">
    <property type="entry name" value="WD40 repeat-like"/>
    <property type="match status" value="1"/>
</dbReference>
<dbReference type="CDD" id="cd00200">
    <property type="entry name" value="WD40"/>
    <property type="match status" value="1"/>
</dbReference>
<feature type="repeat" description="WD" evidence="3">
    <location>
        <begin position="258"/>
        <end position="281"/>
    </location>
</feature>
<dbReference type="Gene3D" id="2.130.10.10">
    <property type="entry name" value="YVTN repeat-like/Quinoprotein amine dehydrogenase"/>
    <property type="match status" value="3"/>
</dbReference>
<keyword evidence="5" id="KW-1185">Reference proteome</keyword>
<gene>
    <name evidence="4" type="ORF">Anapl_12720</name>
</gene>
<evidence type="ECO:0000313" key="5">
    <source>
        <dbReference type="Proteomes" id="UP000296049"/>
    </source>
</evidence>
<dbReference type="PANTHER" id="PTHR19848">
    <property type="entry name" value="WD40 REPEAT PROTEIN"/>
    <property type="match status" value="1"/>
</dbReference>
<feature type="non-terminal residue" evidence="4">
    <location>
        <position position="480"/>
    </location>
</feature>
<feature type="repeat" description="WD" evidence="3">
    <location>
        <begin position="11"/>
        <end position="43"/>
    </location>
</feature>
<evidence type="ECO:0000313" key="4">
    <source>
        <dbReference type="EMBL" id="EOA96461.1"/>
    </source>
</evidence>
<dbReference type="PROSITE" id="PS00678">
    <property type="entry name" value="WD_REPEATS_1"/>
    <property type="match status" value="2"/>
</dbReference>
<keyword evidence="1 3" id="KW-0853">WD repeat</keyword>
<dbReference type="PANTHER" id="PTHR19848:SF8">
    <property type="entry name" value="F-BOX AND WD REPEAT DOMAIN CONTAINING 7"/>
    <property type="match status" value="1"/>
</dbReference>
<dbReference type="AlphaFoldDB" id="R0JHL6"/>
<evidence type="ECO:0000256" key="3">
    <source>
        <dbReference type="PROSITE-ProRule" id="PRU00221"/>
    </source>
</evidence>
<protein>
    <submittedName>
        <fullName evidence="4">WD repeat-containing protein 86</fullName>
    </submittedName>
</protein>
<organism evidence="4 5">
    <name type="scientific">Anas platyrhynchos</name>
    <name type="common">Mallard</name>
    <name type="synonym">Anas boschas</name>
    <dbReference type="NCBI Taxonomy" id="8839"/>
    <lineage>
        <taxon>Eukaryota</taxon>
        <taxon>Metazoa</taxon>
        <taxon>Chordata</taxon>
        <taxon>Craniata</taxon>
        <taxon>Vertebrata</taxon>
        <taxon>Euteleostomi</taxon>
        <taxon>Archelosauria</taxon>
        <taxon>Archosauria</taxon>
        <taxon>Dinosauria</taxon>
        <taxon>Saurischia</taxon>
        <taxon>Theropoda</taxon>
        <taxon>Coelurosauria</taxon>
        <taxon>Aves</taxon>
        <taxon>Neognathae</taxon>
        <taxon>Galloanserae</taxon>
        <taxon>Anseriformes</taxon>
        <taxon>Anatidae</taxon>
        <taxon>Anatinae</taxon>
        <taxon>Anas</taxon>
    </lineage>
</organism>
<dbReference type="PRINTS" id="PR00320">
    <property type="entry name" value="GPROTEINBRPT"/>
</dbReference>
<accession>R0JHL6</accession>
<name>R0JHL6_ANAPL</name>
<feature type="repeat" description="WD" evidence="3">
    <location>
        <begin position="282"/>
        <end position="323"/>
    </location>
</feature>
<dbReference type="Proteomes" id="UP000296049">
    <property type="component" value="Unassembled WGS sequence"/>
</dbReference>
<dbReference type="InterPro" id="IPR015943">
    <property type="entry name" value="WD40/YVTN_repeat-like_dom_sf"/>
</dbReference>
<evidence type="ECO:0000256" key="2">
    <source>
        <dbReference type="ARBA" id="ARBA00022737"/>
    </source>
</evidence>
<feature type="repeat" description="WD" evidence="3">
    <location>
        <begin position="404"/>
        <end position="436"/>
    </location>
</feature>
<dbReference type="InterPro" id="IPR036322">
    <property type="entry name" value="WD40_repeat_dom_sf"/>
</dbReference>
<dbReference type="InterPro" id="IPR019775">
    <property type="entry name" value="WD40_repeat_CS"/>
</dbReference>
<evidence type="ECO:0000256" key="1">
    <source>
        <dbReference type="ARBA" id="ARBA00022574"/>
    </source>
</evidence>
<reference evidence="5" key="1">
    <citation type="journal article" date="2013" name="Nat. Genet.">
        <title>The duck genome and transcriptome provide insight into an avian influenza virus reservoir species.</title>
        <authorList>
            <person name="Huang Y."/>
            <person name="Li Y."/>
            <person name="Burt D.W."/>
            <person name="Chen H."/>
            <person name="Zhang Y."/>
            <person name="Qian W."/>
            <person name="Kim H."/>
            <person name="Gan S."/>
            <person name="Zhao Y."/>
            <person name="Li J."/>
            <person name="Yi K."/>
            <person name="Feng H."/>
            <person name="Zhu P."/>
            <person name="Li B."/>
            <person name="Liu Q."/>
            <person name="Fairley S."/>
            <person name="Magor K.E."/>
            <person name="Du Z."/>
            <person name="Hu X."/>
            <person name="Goodman L."/>
            <person name="Tafer H."/>
            <person name="Vignal A."/>
            <person name="Lee T."/>
            <person name="Kim K.W."/>
            <person name="Sheng Z."/>
            <person name="An Y."/>
            <person name="Searle S."/>
            <person name="Herrero J."/>
            <person name="Groenen M.A."/>
            <person name="Crooijmans R.P."/>
            <person name="Faraut T."/>
            <person name="Cai Q."/>
            <person name="Webster R.G."/>
            <person name="Aldridge J.R."/>
            <person name="Warren W.C."/>
            <person name="Bartschat S."/>
            <person name="Kehr S."/>
            <person name="Marz M."/>
            <person name="Stadler P.F."/>
            <person name="Smith J."/>
            <person name="Kraus R.H."/>
            <person name="Zhao Y."/>
            <person name="Ren L."/>
            <person name="Fei J."/>
            <person name="Morisson M."/>
            <person name="Kaiser P."/>
            <person name="Griffin D.K."/>
            <person name="Rao M."/>
            <person name="Pitel F."/>
            <person name="Wang J."/>
            <person name="Li N."/>
        </authorList>
    </citation>
    <scope>NUCLEOTIDE SEQUENCE [LARGE SCALE GENOMIC DNA]</scope>
</reference>
<dbReference type="SMART" id="SM00320">
    <property type="entry name" value="WD40"/>
    <property type="match status" value="7"/>
</dbReference>
<sequence>MGNSGSAVKVCADHQGGINWLSLSPDGQRLLTGSEDGTARLWSTADSQCHGHFQGRAVAFRLLFEAGSLGQATQCVLGSFSPCCLLRGQNHACFLLGFSEVLLIAGMVLINHKQSSKRLISFYVCFFCSLTNTKPIRCVAGSFFVASLKGSRGPNSADKGDSVLGRKIGTKKSDYVKRVIVLININVILDRILVAKDYLFSGSYDRTARCWSVDKENQIQEFRGHRNCVLTLAHYSSKDVLEEEEEEEEEEEKVSRDLLVTGSTDCTVKVWWVSSGRCYQTLLGHTGAVLCLILDAPNRELFSGSTDYTIRTWNIVTGEQLKVFKEHQGSIICLELVNRHLYSGSADRTVKCWLVDTGERIQTYKAHKHSVSTLKYHAGILFTGSGDACARAFNSRSGVLQKIFRGHKFIINCIQIHNELLYTASHDGTLRIWDIRGICKRNKRRLKKERSAQGRSSQKGSLSRLFNNKVGCMVQQENGD</sequence>
<dbReference type="InterPro" id="IPR001680">
    <property type="entry name" value="WD40_rpt"/>
</dbReference>
<feature type="repeat" description="WD" evidence="3">
    <location>
        <begin position="324"/>
        <end position="363"/>
    </location>
</feature>
<dbReference type="PROSITE" id="PS50082">
    <property type="entry name" value="WD_REPEATS_2"/>
    <property type="match status" value="5"/>
</dbReference>
<dbReference type="EMBL" id="KB743973">
    <property type="protein sequence ID" value="EOA96461.1"/>
    <property type="molecule type" value="Genomic_DNA"/>
</dbReference>